<feature type="non-terminal residue" evidence="4">
    <location>
        <position position="1"/>
    </location>
</feature>
<feature type="domain" description="PPM-type phosphatase" evidence="3">
    <location>
        <begin position="448"/>
        <end position="661"/>
    </location>
</feature>
<name>A0A381ZHS0_9ZZZZ</name>
<accession>A0A381ZHS0</accession>
<dbReference type="Pfam" id="PF07495">
    <property type="entry name" value="Y_Y_Y"/>
    <property type="match status" value="1"/>
</dbReference>
<dbReference type="Gene3D" id="3.60.40.10">
    <property type="entry name" value="PPM-type phosphatase domain"/>
    <property type="match status" value="1"/>
</dbReference>
<evidence type="ECO:0000256" key="1">
    <source>
        <dbReference type="ARBA" id="ARBA00022801"/>
    </source>
</evidence>
<keyword evidence="2" id="KW-0812">Transmembrane</keyword>
<keyword evidence="2" id="KW-0472">Membrane</keyword>
<evidence type="ECO:0000313" key="4">
    <source>
        <dbReference type="EMBL" id="SVA88749.1"/>
    </source>
</evidence>
<dbReference type="Pfam" id="PF07228">
    <property type="entry name" value="SpoIIE"/>
    <property type="match status" value="1"/>
</dbReference>
<dbReference type="Pfam" id="PF07494">
    <property type="entry name" value="Reg_prop"/>
    <property type="match status" value="2"/>
</dbReference>
<dbReference type="InterPro" id="IPR052016">
    <property type="entry name" value="Bact_Sigma-Reg"/>
</dbReference>
<keyword evidence="2" id="KW-1133">Transmembrane helix</keyword>
<sequence>NINSLLTEETNALAITADGRVWAASQFQGMTLIDPSKNQFKRFNKIIDHQSAVELGGKINVIYEDRGVMWFATHEGLAKLSVRKGKDEFSVYKFDLAPEKEFLSNPTALLRDNKNNEFWIGTESNGLFRINDDKMEMTIHYVLDENDEKSFSSNAVKTIYEDKKGNIWIGSAGEGLYRYNRDSDNFDRWSAQDGLPSNTVLSIVDDKEGSIWLGTRRGIARLLDNKQFQSFEISDGLPANIFNDRSIAINSKGEVYFGSVSGLTSVDPKLIVTNNETPKLAISNIEAIDYEGNKYPVDFSDNQFSIDHTIQTINIDFVGLTFNKATKNQYQYTLDNYLSNWVNNNNNRSAAFQGLDAGQYTFQFKASNNDGVWNDEPYSINMRVKPPIWETWYAYTFYFFGLIGLGASGFVGADKYRRKAQESNRKDQELADAREFQLRMVAKEIPDFDGIDIKAFMRTSTEVGGDYYDFFQMDDGSFYAVCGDATGHGSQSGMMVSITKAGLAGMDLNSPDQILNKLNKVVRRVDTGRLRMSLTVCIFRDNHVHISAAAMPPAYLYSSRKNTVEEIEICNLPLGGLSNETFDEVVKSFDEGDVLVLLSDGLPEAPDLDGKVLDYPAVQECIEKTAYKGAATVKRSLIELADGWLKGGQNPDDITFVVFEKNRQKRKKKEISLPPPPPATA</sequence>
<dbReference type="Gene3D" id="2.130.10.10">
    <property type="entry name" value="YVTN repeat-like/Quinoprotein amine dehydrogenase"/>
    <property type="match status" value="1"/>
</dbReference>
<keyword evidence="1" id="KW-0378">Hydrolase</keyword>
<dbReference type="InterPro" id="IPR013783">
    <property type="entry name" value="Ig-like_fold"/>
</dbReference>
<dbReference type="AlphaFoldDB" id="A0A381ZHS0"/>
<organism evidence="4">
    <name type="scientific">marine metagenome</name>
    <dbReference type="NCBI Taxonomy" id="408172"/>
    <lineage>
        <taxon>unclassified sequences</taxon>
        <taxon>metagenomes</taxon>
        <taxon>ecological metagenomes</taxon>
    </lineage>
</organism>
<dbReference type="PANTHER" id="PTHR43156:SF2">
    <property type="entry name" value="STAGE II SPORULATION PROTEIN E"/>
    <property type="match status" value="1"/>
</dbReference>
<reference evidence="4" key="1">
    <citation type="submission" date="2018-05" db="EMBL/GenBank/DDBJ databases">
        <authorList>
            <person name="Lanie J.A."/>
            <person name="Ng W.-L."/>
            <person name="Kazmierczak K.M."/>
            <person name="Andrzejewski T.M."/>
            <person name="Davidsen T.M."/>
            <person name="Wayne K.J."/>
            <person name="Tettelin H."/>
            <person name="Glass J.I."/>
            <person name="Rusch D."/>
            <person name="Podicherti R."/>
            <person name="Tsui H.-C.T."/>
            <person name="Winkler M.E."/>
        </authorList>
    </citation>
    <scope>NUCLEOTIDE SEQUENCE</scope>
</reference>
<dbReference type="InterPro" id="IPR011123">
    <property type="entry name" value="Y_Y_Y"/>
</dbReference>
<dbReference type="EMBL" id="UINC01021357">
    <property type="protein sequence ID" value="SVA88749.1"/>
    <property type="molecule type" value="Genomic_DNA"/>
</dbReference>
<protein>
    <recommendedName>
        <fullName evidence="3">PPM-type phosphatase domain-containing protein</fullName>
    </recommendedName>
</protein>
<proteinExistence type="predicted"/>
<evidence type="ECO:0000256" key="2">
    <source>
        <dbReference type="SAM" id="Phobius"/>
    </source>
</evidence>
<dbReference type="InterPro" id="IPR015943">
    <property type="entry name" value="WD40/YVTN_repeat-like_dom_sf"/>
</dbReference>
<dbReference type="SUPFAM" id="SSF81606">
    <property type="entry name" value="PP2C-like"/>
    <property type="match status" value="1"/>
</dbReference>
<dbReference type="InterPro" id="IPR001932">
    <property type="entry name" value="PPM-type_phosphatase-like_dom"/>
</dbReference>
<dbReference type="InterPro" id="IPR036457">
    <property type="entry name" value="PPM-type-like_dom_sf"/>
</dbReference>
<gene>
    <name evidence="4" type="ORF">METZ01_LOCUS141603</name>
</gene>
<dbReference type="InterPro" id="IPR011110">
    <property type="entry name" value="Reg_prop"/>
</dbReference>
<dbReference type="PANTHER" id="PTHR43156">
    <property type="entry name" value="STAGE II SPORULATION PROTEIN E-RELATED"/>
    <property type="match status" value="1"/>
</dbReference>
<dbReference type="GO" id="GO:0016791">
    <property type="term" value="F:phosphatase activity"/>
    <property type="evidence" value="ECO:0007669"/>
    <property type="project" value="TreeGrafter"/>
</dbReference>
<feature type="transmembrane region" description="Helical" evidence="2">
    <location>
        <begin position="392"/>
        <end position="413"/>
    </location>
</feature>
<evidence type="ECO:0000259" key="3">
    <source>
        <dbReference type="SMART" id="SM00331"/>
    </source>
</evidence>
<dbReference type="SMART" id="SM00331">
    <property type="entry name" value="PP2C_SIG"/>
    <property type="match status" value="1"/>
</dbReference>
<dbReference type="Gene3D" id="2.60.40.10">
    <property type="entry name" value="Immunoglobulins"/>
    <property type="match status" value="1"/>
</dbReference>
<dbReference type="SUPFAM" id="SSF63829">
    <property type="entry name" value="Calcium-dependent phosphotriesterase"/>
    <property type="match status" value="1"/>
</dbReference>